<dbReference type="OrthoDB" id="581532at2"/>
<dbReference type="InterPro" id="IPR012675">
    <property type="entry name" value="Beta-grasp_dom_sf"/>
</dbReference>
<dbReference type="PROSITE" id="PS51085">
    <property type="entry name" value="2FE2S_FER_2"/>
    <property type="match status" value="1"/>
</dbReference>
<dbReference type="eggNOG" id="COG0633">
    <property type="taxonomic scope" value="Bacteria"/>
</dbReference>
<dbReference type="RefSeq" id="WP_022564702.1">
    <property type="nucleotide sequence ID" value="NZ_CP010907.1"/>
</dbReference>
<gene>
    <name evidence="1" type="primary">ycbX</name>
    <name evidence="1" type="ORF">HHS_07130</name>
</gene>
<dbReference type="STRING" id="1235990.BMSBPS_0347"/>
<protein>
    <submittedName>
        <fullName evidence="1">Uncharacterized protein</fullName>
    </submittedName>
</protein>
<evidence type="ECO:0000313" key="1">
    <source>
        <dbReference type="EMBL" id="BAO00683.1"/>
    </source>
</evidence>
<dbReference type="EMBL" id="AP012554">
    <property type="protein sequence ID" value="BAO00683.1"/>
    <property type="molecule type" value="Genomic_DNA"/>
</dbReference>
<dbReference type="KEGG" id="hhs:HHS_07130"/>
<dbReference type="KEGG" id="pck:BMSBPS_0347"/>
<dbReference type="Gene3D" id="3.10.20.30">
    <property type="match status" value="1"/>
</dbReference>
<accession>U3U9S3</accession>
<dbReference type="InterPro" id="IPR036010">
    <property type="entry name" value="2Fe-2S_ferredoxin-like_sf"/>
</dbReference>
<keyword evidence="2" id="KW-1185">Reference proteome</keyword>
<dbReference type="InterPro" id="IPR006058">
    <property type="entry name" value="2Fe2S_fd_BS"/>
</dbReference>
<dbReference type="InterPro" id="IPR001041">
    <property type="entry name" value="2Fe-2S_ferredoxin-type"/>
</dbReference>
<name>U3U9S3_9GAMM</name>
<dbReference type="CDD" id="cd00207">
    <property type="entry name" value="fer2"/>
    <property type="match status" value="1"/>
</dbReference>
<dbReference type="SUPFAM" id="SSF54292">
    <property type="entry name" value="2Fe-2S ferredoxin-like"/>
    <property type="match status" value="1"/>
</dbReference>
<proteinExistence type="predicted"/>
<dbReference type="AlphaFoldDB" id="U3U9S3"/>
<dbReference type="GO" id="GO:0051537">
    <property type="term" value="F:2 iron, 2 sulfur cluster binding"/>
    <property type="evidence" value="ECO:0007669"/>
    <property type="project" value="InterPro"/>
</dbReference>
<evidence type="ECO:0000313" key="2">
    <source>
        <dbReference type="Proteomes" id="UP000016900"/>
    </source>
</evidence>
<sequence>MIINYQGYKFSGNNTQILLEQLEMQGFCIPYSCRSGICGSCKIILVCGIVKTIKKNQINLAGDSILSCSCIPVSNVTLV</sequence>
<dbReference type="PROSITE" id="PS00197">
    <property type="entry name" value="2FE2S_FER_1"/>
    <property type="match status" value="1"/>
</dbReference>
<reference evidence="1 2" key="1">
    <citation type="submission" date="2012-10" db="EMBL/GenBank/DDBJ databases">
        <title>Genome sequence of the symbiont of the pentatomidae stink bug Halyomorpha halys.</title>
        <authorList>
            <person name="Kobayashi H."/>
            <person name="Fujii-Muramatsu R."/>
            <person name="Takeishi K."/>
            <person name="Noda H."/>
        </authorList>
    </citation>
    <scope>NUCLEOTIDE SEQUENCE [LARGE SCALE GENOMIC DNA]</scope>
</reference>
<dbReference type="Proteomes" id="UP000016900">
    <property type="component" value="Chromosome"/>
</dbReference>
<dbReference type="PATRIC" id="fig|1235990.3.peg.710"/>
<organism evidence="1 2">
    <name type="scientific">Candidatus Pantoea carbekii</name>
    <dbReference type="NCBI Taxonomy" id="1235990"/>
    <lineage>
        <taxon>Bacteria</taxon>
        <taxon>Pseudomonadati</taxon>
        <taxon>Pseudomonadota</taxon>
        <taxon>Gammaproteobacteria</taxon>
        <taxon>Enterobacterales</taxon>
        <taxon>Erwiniaceae</taxon>
        <taxon>Pantoea</taxon>
    </lineage>
</organism>
<dbReference type="Pfam" id="PF00111">
    <property type="entry name" value="Fer2"/>
    <property type="match status" value="1"/>
</dbReference>